<feature type="compositionally biased region" description="Low complexity" evidence="1">
    <location>
        <begin position="26"/>
        <end position="39"/>
    </location>
</feature>
<feature type="compositionally biased region" description="Low complexity" evidence="1">
    <location>
        <begin position="696"/>
        <end position="711"/>
    </location>
</feature>
<feature type="region of interest" description="Disordered" evidence="1">
    <location>
        <begin position="695"/>
        <end position="714"/>
    </location>
</feature>
<feature type="compositionally biased region" description="Low complexity" evidence="1">
    <location>
        <begin position="46"/>
        <end position="57"/>
    </location>
</feature>
<protein>
    <submittedName>
        <fullName evidence="3">CAP-Gly domain-containing linker protein 1-like isoform X1</fullName>
    </submittedName>
</protein>
<organism evidence="2 3">
    <name type="scientific">Actinia tenebrosa</name>
    <name type="common">Australian red waratah sea anemone</name>
    <dbReference type="NCBI Taxonomy" id="6105"/>
    <lineage>
        <taxon>Eukaryota</taxon>
        <taxon>Metazoa</taxon>
        <taxon>Cnidaria</taxon>
        <taxon>Anthozoa</taxon>
        <taxon>Hexacorallia</taxon>
        <taxon>Actiniaria</taxon>
        <taxon>Actiniidae</taxon>
        <taxon>Actinia</taxon>
    </lineage>
</organism>
<feature type="compositionally biased region" description="Polar residues" evidence="1">
    <location>
        <begin position="253"/>
        <end position="286"/>
    </location>
</feature>
<accession>A0A6P8HMR7</accession>
<feature type="region of interest" description="Disordered" evidence="1">
    <location>
        <begin position="830"/>
        <end position="861"/>
    </location>
</feature>
<feature type="region of interest" description="Disordered" evidence="1">
    <location>
        <begin position="775"/>
        <end position="812"/>
    </location>
</feature>
<dbReference type="Proteomes" id="UP000515163">
    <property type="component" value="Unplaced"/>
</dbReference>
<feature type="region of interest" description="Disordered" evidence="1">
    <location>
        <begin position="296"/>
        <end position="315"/>
    </location>
</feature>
<feature type="compositionally biased region" description="Basic and acidic residues" evidence="1">
    <location>
        <begin position="226"/>
        <end position="249"/>
    </location>
</feature>
<dbReference type="GeneID" id="116293670"/>
<feature type="region of interest" description="Disordered" evidence="1">
    <location>
        <begin position="342"/>
        <end position="367"/>
    </location>
</feature>
<dbReference type="OrthoDB" id="5977097at2759"/>
<evidence type="ECO:0000313" key="3">
    <source>
        <dbReference type="RefSeq" id="XP_031556991.1"/>
    </source>
</evidence>
<feature type="region of interest" description="Disordered" evidence="1">
    <location>
        <begin position="170"/>
        <end position="291"/>
    </location>
</feature>
<evidence type="ECO:0000256" key="1">
    <source>
        <dbReference type="SAM" id="MobiDB-lite"/>
    </source>
</evidence>
<feature type="compositionally biased region" description="Basic and acidic residues" evidence="1">
    <location>
        <begin position="596"/>
        <end position="613"/>
    </location>
</feature>
<reference evidence="3" key="1">
    <citation type="submission" date="2025-08" db="UniProtKB">
        <authorList>
            <consortium name="RefSeq"/>
        </authorList>
    </citation>
    <scope>IDENTIFICATION</scope>
    <source>
        <tissue evidence="3">Tentacle</tissue>
    </source>
</reference>
<feature type="compositionally biased region" description="Low complexity" evidence="1">
    <location>
        <begin position="844"/>
        <end position="861"/>
    </location>
</feature>
<evidence type="ECO:0000313" key="2">
    <source>
        <dbReference type="Proteomes" id="UP000515163"/>
    </source>
</evidence>
<feature type="region of interest" description="Disordered" evidence="1">
    <location>
        <begin position="573"/>
        <end position="613"/>
    </location>
</feature>
<sequence length="861" mass="97000">MSKSRIPALARGLPGPSSRTQRSLGSKQSTNTSKSSNLLHYGFAMGKTKSSKSGIKTTDLESEDNENEEKSMKEDVSGDYGELDSTKANALASDTRMSDSLQDKECGSVGEEGIAPPEKHLNLSETQLNVLSYSLSELADKISPSKTDYFDDEEWDTKQKLETVVTERRNSLGRSKMAGDDIVSVPHSKSPYSRKVQAETKPYLSKQKSFNKKKPLVTSNELNLSDDDKTRSSEIQTDKKDSIDKEELMSKAASPSHQESMESGYNSSWSTSSLSEDFKTSKCSTDTDADVDLRDLNDQTLKDGTDDVDEQLKNETSAAHYEKALQKKISDVEKRINSLILGGNPIDLDTSGAEDNSDKNSSQSQELVDKTISNNCAEDLKDEKDETLTNGFQEESHELKDFNQNVRIEKSKTLGRSRDVDQEISQKSPFHMLKVRKASLDESRVDPKPKRPGLVRRRTTLVTFRAPRHASAFNEVDDSGVLEIDEAGFVQCLTDVRAMKTMLLKLKRELQEAEVVSPLAKSKSISSRSITNLSNLCENDSCDESGVRRNTYDSSEVIHEKLRRIRSASLSRRKQSSCLERPDEEQLAAENSTQRTVEEKRQNDSDEEMKKMKEEMEDLREKMKNLKEERDTLFMDKEEIEHELETKNHTIKLLQKQLEVQENSEEMAYLQRQVAALTYQVRQQQQKITELKYRASTPPNTSRSTSPTNFSTKKDAVKVDIRNRLRDAFVRHLEESSKSHVLLSKHIEKAEFTIGEAQKGLKSIYIATTSQTTASKESLTEVGKSSDKAQPSPNLLGTPRTPEETRRHSWTANSIDKIIKTWKDTAKSIENLSSRSTNDDKKSSQLPKPKSLKNPPHMAFL</sequence>
<dbReference type="InParanoid" id="A0A6P8HMR7"/>
<dbReference type="RefSeq" id="XP_031556991.1">
    <property type="nucleotide sequence ID" value="XM_031701131.1"/>
</dbReference>
<keyword evidence="2" id="KW-1185">Reference proteome</keyword>
<proteinExistence type="predicted"/>
<name>A0A6P8HMR7_ACTTE</name>
<feature type="region of interest" description="Disordered" evidence="1">
    <location>
        <begin position="1"/>
        <end position="121"/>
    </location>
</feature>
<gene>
    <name evidence="3" type="primary">LOC116293670</name>
</gene>
<dbReference type="KEGG" id="aten:116293670"/>
<feature type="compositionally biased region" description="Basic and acidic residues" evidence="1">
    <location>
        <begin position="296"/>
        <end position="313"/>
    </location>
</feature>
<dbReference type="AlphaFoldDB" id="A0A6P8HMR7"/>